<keyword evidence="5 7" id="KW-1133">Transmembrane helix</keyword>
<feature type="transmembrane region" description="Helical" evidence="7">
    <location>
        <begin position="12"/>
        <end position="33"/>
    </location>
</feature>
<feature type="transmembrane region" description="Helical" evidence="7">
    <location>
        <begin position="286"/>
        <end position="303"/>
    </location>
</feature>
<dbReference type="PRINTS" id="PR01988">
    <property type="entry name" value="EXPORTERBACE"/>
</dbReference>
<dbReference type="GO" id="GO:0005886">
    <property type="term" value="C:plasma membrane"/>
    <property type="evidence" value="ECO:0007669"/>
    <property type="project" value="UniProtKB-SubCell"/>
</dbReference>
<feature type="transmembrane region" description="Helical" evidence="7">
    <location>
        <begin position="153"/>
        <end position="173"/>
    </location>
</feature>
<evidence type="ECO:0000256" key="2">
    <source>
        <dbReference type="ARBA" id="ARBA00022448"/>
    </source>
</evidence>
<feature type="transmembrane region" description="Helical" evidence="7">
    <location>
        <begin position="257"/>
        <end position="279"/>
    </location>
</feature>
<dbReference type="Pfam" id="PF07690">
    <property type="entry name" value="MFS_1"/>
    <property type="match status" value="1"/>
</dbReference>
<feature type="transmembrane region" description="Helical" evidence="7">
    <location>
        <begin position="216"/>
        <end position="237"/>
    </location>
</feature>
<name>A0A1F4UF44_UNCW3</name>
<evidence type="ECO:0000256" key="3">
    <source>
        <dbReference type="ARBA" id="ARBA00022475"/>
    </source>
</evidence>
<dbReference type="PROSITE" id="PS50850">
    <property type="entry name" value="MFS"/>
    <property type="match status" value="1"/>
</dbReference>
<comment type="subcellular location">
    <subcellularLocation>
        <location evidence="1">Cell membrane</location>
        <topology evidence="1">Multi-pass membrane protein</topology>
    </subcellularLocation>
</comment>
<dbReference type="GO" id="GO:0022857">
    <property type="term" value="F:transmembrane transporter activity"/>
    <property type="evidence" value="ECO:0007669"/>
    <property type="project" value="InterPro"/>
</dbReference>
<dbReference type="InterPro" id="IPR011701">
    <property type="entry name" value="MFS"/>
</dbReference>
<evidence type="ECO:0000256" key="5">
    <source>
        <dbReference type="ARBA" id="ARBA00022989"/>
    </source>
</evidence>
<evidence type="ECO:0000256" key="1">
    <source>
        <dbReference type="ARBA" id="ARBA00004651"/>
    </source>
</evidence>
<dbReference type="PANTHER" id="PTHR43266">
    <property type="entry name" value="MACROLIDE-EFFLUX PROTEIN"/>
    <property type="match status" value="1"/>
</dbReference>
<dbReference type="CDD" id="cd06173">
    <property type="entry name" value="MFS_MefA_like"/>
    <property type="match status" value="1"/>
</dbReference>
<evidence type="ECO:0000313" key="10">
    <source>
        <dbReference type="Proteomes" id="UP000177025"/>
    </source>
</evidence>
<organism evidence="9 10">
    <name type="scientific">candidate division WOR-3 bacterium RBG_13_43_14</name>
    <dbReference type="NCBI Taxonomy" id="1802590"/>
    <lineage>
        <taxon>Bacteria</taxon>
        <taxon>Bacteria division WOR-3</taxon>
    </lineage>
</organism>
<evidence type="ECO:0000313" key="9">
    <source>
        <dbReference type="EMBL" id="OGC43549.1"/>
    </source>
</evidence>
<dbReference type="SUPFAM" id="SSF103473">
    <property type="entry name" value="MFS general substrate transporter"/>
    <property type="match status" value="1"/>
</dbReference>
<dbReference type="PANTHER" id="PTHR43266:SF2">
    <property type="entry name" value="MAJOR FACILITATOR SUPERFAMILY (MFS) PROFILE DOMAIN-CONTAINING PROTEIN"/>
    <property type="match status" value="1"/>
</dbReference>
<sequence length="401" mass="43057">MRKNIWANRNFLLYFIGQTVSSLGDGFYLIAFVWLSMRLSGGKGIVMGGVLSIYTIGEVVFGLIAGPIVDRFDRKKILIITDMIRGIIVLSVFIMVQTAKISLLNLYVCVALFAVFSPIFHRAEFAVIPQLINKENLMTANGLLAGSRRSMQIIAPILAGVVIAVAGVSVCFLLDSLSFALSVVLTVLLRVEPVMLSKAKNFITPLASNFVDGFKYLIDSPFLLALGIYAACVNFFAGPIFPLIPLLTEKTGIGASGYGAIMGGLSAGMIAASFMIGFVGKRADKVTVMLTGLAFSALAIMSMSILENFLLIISAVVLGIGLNVTNIPITTIFQQEIPKERLGVVSSFVFTIAQIAMPVSMLLSGVLVDIFSVKTLFAAIGLSVFAAAIIGFFLPQLRRRV</sequence>
<evidence type="ECO:0000256" key="4">
    <source>
        <dbReference type="ARBA" id="ARBA00022692"/>
    </source>
</evidence>
<evidence type="ECO:0000259" key="8">
    <source>
        <dbReference type="PROSITE" id="PS50850"/>
    </source>
</evidence>
<evidence type="ECO:0000256" key="7">
    <source>
        <dbReference type="SAM" id="Phobius"/>
    </source>
</evidence>
<evidence type="ECO:0000256" key="6">
    <source>
        <dbReference type="ARBA" id="ARBA00023136"/>
    </source>
</evidence>
<feature type="domain" description="Major facilitator superfamily (MFS) profile" evidence="8">
    <location>
        <begin position="10"/>
        <end position="399"/>
    </location>
</feature>
<feature type="transmembrane region" description="Helical" evidence="7">
    <location>
        <begin position="309"/>
        <end position="330"/>
    </location>
</feature>
<feature type="transmembrane region" description="Helical" evidence="7">
    <location>
        <begin position="375"/>
        <end position="394"/>
    </location>
</feature>
<reference evidence="9 10" key="1">
    <citation type="journal article" date="2016" name="Nat. Commun.">
        <title>Thousands of microbial genomes shed light on interconnected biogeochemical processes in an aquifer system.</title>
        <authorList>
            <person name="Anantharaman K."/>
            <person name="Brown C.T."/>
            <person name="Hug L.A."/>
            <person name="Sharon I."/>
            <person name="Castelle C.J."/>
            <person name="Probst A.J."/>
            <person name="Thomas B.C."/>
            <person name="Singh A."/>
            <person name="Wilkins M.J."/>
            <person name="Karaoz U."/>
            <person name="Brodie E.L."/>
            <person name="Williams K.H."/>
            <person name="Hubbard S.S."/>
            <person name="Banfield J.F."/>
        </authorList>
    </citation>
    <scope>NUCLEOTIDE SEQUENCE [LARGE SCALE GENOMIC DNA]</scope>
</reference>
<keyword evidence="4 7" id="KW-0812">Transmembrane</keyword>
<accession>A0A1F4UF44</accession>
<keyword evidence="6 7" id="KW-0472">Membrane</keyword>
<feature type="transmembrane region" description="Helical" evidence="7">
    <location>
        <begin position="45"/>
        <end position="65"/>
    </location>
</feature>
<dbReference type="EMBL" id="MEUM01000016">
    <property type="protein sequence ID" value="OGC43549.1"/>
    <property type="molecule type" value="Genomic_DNA"/>
</dbReference>
<proteinExistence type="predicted"/>
<keyword evidence="3" id="KW-1003">Cell membrane</keyword>
<dbReference type="InterPro" id="IPR020846">
    <property type="entry name" value="MFS_dom"/>
</dbReference>
<dbReference type="Gene3D" id="1.20.1250.20">
    <property type="entry name" value="MFS general substrate transporter like domains"/>
    <property type="match status" value="1"/>
</dbReference>
<keyword evidence="2" id="KW-0813">Transport</keyword>
<dbReference type="InterPro" id="IPR022324">
    <property type="entry name" value="Bacilysin_exporter_BacE_put"/>
</dbReference>
<feature type="transmembrane region" description="Helical" evidence="7">
    <location>
        <begin position="342"/>
        <end position="363"/>
    </location>
</feature>
<dbReference type="AlphaFoldDB" id="A0A1F4UF44"/>
<protein>
    <recommendedName>
        <fullName evidence="8">Major facilitator superfamily (MFS) profile domain-containing protein</fullName>
    </recommendedName>
</protein>
<comment type="caution">
    <text evidence="9">The sequence shown here is derived from an EMBL/GenBank/DDBJ whole genome shotgun (WGS) entry which is preliminary data.</text>
</comment>
<dbReference type="Proteomes" id="UP000177025">
    <property type="component" value="Unassembled WGS sequence"/>
</dbReference>
<feature type="transmembrane region" description="Helical" evidence="7">
    <location>
        <begin position="102"/>
        <end position="120"/>
    </location>
</feature>
<dbReference type="InterPro" id="IPR036259">
    <property type="entry name" value="MFS_trans_sf"/>
</dbReference>
<gene>
    <name evidence="9" type="ORF">A2Y85_07615</name>
</gene>